<proteinExistence type="predicted"/>
<comment type="caution">
    <text evidence="2">The sequence shown here is derived from an EMBL/GenBank/DDBJ whole genome shotgun (WGS) entry which is preliminary data.</text>
</comment>
<sequence length="93" mass="10348">MSIRSSRIKTRTVQIRELCSPEKVKTEAYSFLTLFLSATQLAALDPVTSKTDPKIQHSNNDAMILIRSKSTSFFSSPPQLKSSFSQEQGPPNT</sequence>
<evidence type="ECO:0000256" key="1">
    <source>
        <dbReference type="SAM" id="MobiDB-lite"/>
    </source>
</evidence>
<protein>
    <submittedName>
        <fullName evidence="2">Uncharacterized protein</fullName>
    </submittedName>
</protein>
<dbReference type="Proteomes" id="UP000499080">
    <property type="component" value="Unassembled WGS sequence"/>
</dbReference>
<name>A0A4Y2XB46_ARAVE</name>
<gene>
    <name evidence="2" type="ORF">AVEN_174504_1</name>
</gene>
<keyword evidence="3" id="KW-1185">Reference proteome</keyword>
<evidence type="ECO:0000313" key="3">
    <source>
        <dbReference type="Proteomes" id="UP000499080"/>
    </source>
</evidence>
<organism evidence="2 3">
    <name type="scientific">Araneus ventricosus</name>
    <name type="common">Orbweaver spider</name>
    <name type="synonym">Epeira ventricosa</name>
    <dbReference type="NCBI Taxonomy" id="182803"/>
    <lineage>
        <taxon>Eukaryota</taxon>
        <taxon>Metazoa</taxon>
        <taxon>Ecdysozoa</taxon>
        <taxon>Arthropoda</taxon>
        <taxon>Chelicerata</taxon>
        <taxon>Arachnida</taxon>
        <taxon>Araneae</taxon>
        <taxon>Araneomorphae</taxon>
        <taxon>Entelegynae</taxon>
        <taxon>Araneoidea</taxon>
        <taxon>Araneidae</taxon>
        <taxon>Araneus</taxon>
    </lineage>
</organism>
<dbReference type="AlphaFoldDB" id="A0A4Y2XB46"/>
<evidence type="ECO:0000313" key="2">
    <source>
        <dbReference type="EMBL" id="GBO46174.1"/>
    </source>
</evidence>
<reference evidence="2 3" key="1">
    <citation type="journal article" date="2019" name="Sci. Rep.">
        <title>Orb-weaving spider Araneus ventricosus genome elucidates the spidroin gene catalogue.</title>
        <authorList>
            <person name="Kono N."/>
            <person name="Nakamura H."/>
            <person name="Ohtoshi R."/>
            <person name="Moran D.A.P."/>
            <person name="Shinohara A."/>
            <person name="Yoshida Y."/>
            <person name="Fujiwara M."/>
            <person name="Mori M."/>
            <person name="Tomita M."/>
            <person name="Arakawa K."/>
        </authorList>
    </citation>
    <scope>NUCLEOTIDE SEQUENCE [LARGE SCALE GENOMIC DNA]</scope>
</reference>
<accession>A0A4Y2XB46</accession>
<feature type="region of interest" description="Disordered" evidence="1">
    <location>
        <begin position="73"/>
        <end position="93"/>
    </location>
</feature>
<dbReference type="EMBL" id="BGPR01073661">
    <property type="protein sequence ID" value="GBO46174.1"/>
    <property type="molecule type" value="Genomic_DNA"/>
</dbReference>